<reference evidence="13 14" key="1">
    <citation type="submission" date="2019-06" db="EMBL/GenBank/DDBJ databases">
        <title>Draft genome sequence of Miniimonas arenae KCTC 19750T isolated from sea sand.</title>
        <authorList>
            <person name="Park S.-J."/>
        </authorList>
    </citation>
    <scope>NUCLEOTIDE SEQUENCE [LARGE SCALE GENOMIC DNA]</scope>
    <source>
        <strain evidence="13 14">KCTC 19750</strain>
    </source>
</reference>
<keyword evidence="7 8" id="KW-0119">Carbohydrate metabolism</keyword>
<keyword evidence="14" id="KW-1185">Reference proteome</keyword>
<gene>
    <name evidence="8 10 13" type="primary">xylB</name>
    <name evidence="13" type="ORF">FH969_08350</name>
</gene>
<dbReference type="GO" id="GO:0042732">
    <property type="term" value="P:D-xylose metabolic process"/>
    <property type="evidence" value="ECO:0007669"/>
    <property type="project" value="UniProtKB-KW"/>
</dbReference>
<dbReference type="AlphaFoldDB" id="A0A5C5BC32"/>
<dbReference type="OrthoDB" id="9805576at2"/>
<keyword evidence="6 8" id="KW-0067">ATP-binding</keyword>
<evidence type="ECO:0000313" key="13">
    <source>
        <dbReference type="EMBL" id="TNU74063.1"/>
    </source>
</evidence>
<dbReference type="Pfam" id="PF00370">
    <property type="entry name" value="FGGY_N"/>
    <property type="match status" value="1"/>
</dbReference>
<accession>A0A5C5BC32</accession>
<comment type="similarity">
    <text evidence="1 8 9">Belongs to the FGGY kinase family.</text>
</comment>
<feature type="domain" description="Carbohydrate kinase FGGY N-terminal" evidence="11">
    <location>
        <begin position="7"/>
        <end position="222"/>
    </location>
</feature>
<feature type="site" description="Important for activity" evidence="8">
    <location>
        <position position="11"/>
    </location>
</feature>
<dbReference type="EMBL" id="VENP01000026">
    <property type="protein sequence ID" value="TNU74063.1"/>
    <property type="molecule type" value="Genomic_DNA"/>
</dbReference>
<evidence type="ECO:0000313" key="14">
    <source>
        <dbReference type="Proteomes" id="UP000313849"/>
    </source>
</evidence>
<organism evidence="13 14">
    <name type="scientific">Miniimonas arenae</name>
    <dbReference type="NCBI Taxonomy" id="676201"/>
    <lineage>
        <taxon>Bacteria</taxon>
        <taxon>Bacillati</taxon>
        <taxon>Actinomycetota</taxon>
        <taxon>Actinomycetes</taxon>
        <taxon>Micrococcales</taxon>
        <taxon>Beutenbergiaceae</taxon>
        <taxon>Miniimonas</taxon>
    </lineage>
</organism>
<comment type="function">
    <text evidence="8">Catalyzes the phosphorylation of D-xylulose to D-xylulose 5-phosphate.</text>
</comment>
<keyword evidence="2 8" id="KW-0859">Xylose metabolism</keyword>
<dbReference type="InterPro" id="IPR043129">
    <property type="entry name" value="ATPase_NBD"/>
</dbReference>
<keyword evidence="5 8" id="KW-0418">Kinase</keyword>
<dbReference type="PROSITE" id="PS00933">
    <property type="entry name" value="FGGY_KINASES_1"/>
    <property type="match status" value="1"/>
</dbReference>
<evidence type="ECO:0000259" key="12">
    <source>
        <dbReference type="Pfam" id="PF02782"/>
    </source>
</evidence>
<dbReference type="Gene3D" id="3.30.420.40">
    <property type="match status" value="2"/>
</dbReference>
<dbReference type="Proteomes" id="UP000313849">
    <property type="component" value="Unassembled WGS sequence"/>
</dbReference>
<feature type="binding site" evidence="8">
    <location>
        <begin position="74"/>
        <end position="75"/>
    </location>
    <ligand>
        <name>substrate</name>
    </ligand>
</feature>
<evidence type="ECO:0000256" key="1">
    <source>
        <dbReference type="ARBA" id="ARBA00009156"/>
    </source>
</evidence>
<evidence type="ECO:0000256" key="10">
    <source>
        <dbReference type="RuleBase" id="RU364073"/>
    </source>
</evidence>
<dbReference type="InterPro" id="IPR018483">
    <property type="entry name" value="Carb_kinase_FGGY_CS"/>
</dbReference>
<proteinExistence type="inferred from homology"/>
<sequence>MSARRLVAGIDSSTQSVKVVVRDADTGALVRSGAASHPQTTQVDPRVWWEALELAVERAGGIADVVAVAVGGQQHGMVTLDADGEPVRPAMLWNDNSSGRQATDLVAELGAQRWAEETGTVPVASITATKLRWLAENEPENAARVAAVCLPHDYLTWRLRGSSDLRDLTTDASDASGTGYFSGRTGEYRLDLLAHAFGRDDIVLPRVAGFREAVGRTTTFGADALVGPGTGDNAGAALALGLGPGDVLLSVGTSGVVSAIVADPPADATGLVAGFSDATGNYLPLVATVNCAQVLDATRALLGLDHDELARLALAAPAGSEGLTFVPYLNGERTPNRPDAMGALHGVTHASYTRENLARASFEAIVCGLGVGLDAVRALGLEVASLRLVGGAAKSPALREVAPSVLGQDILLPAPGEYVADGAARQAAWVLDAQEDPTADLPAWTALAHTATEVASAPSAPVVREQYARAQELFLSR</sequence>
<dbReference type="InterPro" id="IPR050406">
    <property type="entry name" value="FGGY_Carb_Kinase"/>
</dbReference>
<evidence type="ECO:0000259" key="11">
    <source>
        <dbReference type="Pfam" id="PF00370"/>
    </source>
</evidence>
<dbReference type="InterPro" id="IPR018485">
    <property type="entry name" value="FGGY_C"/>
</dbReference>
<keyword evidence="4 8" id="KW-0547">Nucleotide-binding</keyword>
<dbReference type="NCBIfam" id="TIGR01312">
    <property type="entry name" value="XylB"/>
    <property type="match status" value="1"/>
</dbReference>
<evidence type="ECO:0000256" key="4">
    <source>
        <dbReference type="ARBA" id="ARBA00022741"/>
    </source>
</evidence>
<dbReference type="PIRSF" id="PIRSF000538">
    <property type="entry name" value="GlpK"/>
    <property type="match status" value="1"/>
</dbReference>
<dbReference type="CDD" id="cd07809">
    <property type="entry name" value="ASKHA_NBD_FGGY_BaXK-like"/>
    <property type="match status" value="1"/>
</dbReference>
<dbReference type="PROSITE" id="PS00445">
    <property type="entry name" value="FGGY_KINASES_2"/>
    <property type="match status" value="1"/>
</dbReference>
<evidence type="ECO:0000256" key="9">
    <source>
        <dbReference type="RuleBase" id="RU003733"/>
    </source>
</evidence>
<dbReference type="EC" id="2.7.1.17" evidence="8 10"/>
<feature type="domain" description="Carbohydrate kinase FGGY C-terminal" evidence="12">
    <location>
        <begin position="249"/>
        <end position="429"/>
    </location>
</feature>
<name>A0A5C5BC32_9MICO</name>
<evidence type="ECO:0000256" key="8">
    <source>
        <dbReference type="HAMAP-Rule" id="MF_02220"/>
    </source>
</evidence>
<evidence type="ECO:0000256" key="6">
    <source>
        <dbReference type="ARBA" id="ARBA00022840"/>
    </source>
</evidence>
<evidence type="ECO:0000256" key="2">
    <source>
        <dbReference type="ARBA" id="ARBA00022629"/>
    </source>
</evidence>
<comment type="catalytic activity">
    <reaction evidence="8 10">
        <text>D-xylulose + ATP = D-xylulose 5-phosphate + ADP + H(+)</text>
        <dbReference type="Rhea" id="RHEA:10964"/>
        <dbReference type="ChEBI" id="CHEBI:15378"/>
        <dbReference type="ChEBI" id="CHEBI:17140"/>
        <dbReference type="ChEBI" id="CHEBI:30616"/>
        <dbReference type="ChEBI" id="CHEBI:57737"/>
        <dbReference type="ChEBI" id="CHEBI:456216"/>
        <dbReference type="EC" id="2.7.1.17"/>
    </reaction>
</comment>
<dbReference type="SUPFAM" id="SSF53067">
    <property type="entry name" value="Actin-like ATPase domain"/>
    <property type="match status" value="2"/>
</dbReference>
<dbReference type="InterPro" id="IPR018484">
    <property type="entry name" value="FGGY_N"/>
</dbReference>
<dbReference type="RefSeq" id="WP_139986903.1">
    <property type="nucleotide sequence ID" value="NZ_VENP01000026.1"/>
</dbReference>
<dbReference type="GO" id="GO:0005524">
    <property type="term" value="F:ATP binding"/>
    <property type="evidence" value="ECO:0007669"/>
    <property type="project" value="UniProtKB-UniRule"/>
</dbReference>
<evidence type="ECO:0000256" key="5">
    <source>
        <dbReference type="ARBA" id="ARBA00022777"/>
    </source>
</evidence>
<dbReference type="GO" id="GO:0005998">
    <property type="term" value="P:xylulose catabolic process"/>
    <property type="evidence" value="ECO:0007669"/>
    <property type="project" value="UniProtKB-UniRule"/>
</dbReference>
<evidence type="ECO:0000256" key="7">
    <source>
        <dbReference type="ARBA" id="ARBA00023277"/>
    </source>
</evidence>
<protein>
    <recommendedName>
        <fullName evidence="8 10">Xylulose kinase</fullName>
        <shortName evidence="8 10">Xylulokinase</shortName>
        <ecNumber evidence="8 10">2.7.1.17</ecNumber>
    </recommendedName>
</protein>
<evidence type="ECO:0000256" key="3">
    <source>
        <dbReference type="ARBA" id="ARBA00022679"/>
    </source>
</evidence>
<dbReference type="InterPro" id="IPR006000">
    <property type="entry name" value="Xylulokinase"/>
</dbReference>
<feature type="active site" description="Proton acceptor" evidence="8">
    <location>
        <position position="232"/>
    </location>
</feature>
<dbReference type="PANTHER" id="PTHR43095">
    <property type="entry name" value="SUGAR KINASE"/>
    <property type="match status" value="1"/>
</dbReference>
<dbReference type="GO" id="GO:0004856">
    <property type="term" value="F:D-xylulokinase activity"/>
    <property type="evidence" value="ECO:0007669"/>
    <property type="project" value="UniProtKB-UniRule"/>
</dbReference>
<comment type="caution">
    <text evidence="13">The sequence shown here is derived from an EMBL/GenBank/DDBJ whole genome shotgun (WGS) entry which is preliminary data.</text>
</comment>
<dbReference type="Pfam" id="PF02782">
    <property type="entry name" value="FGGY_C"/>
    <property type="match status" value="1"/>
</dbReference>
<dbReference type="PANTHER" id="PTHR43095:SF5">
    <property type="entry name" value="XYLULOSE KINASE"/>
    <property type="match status" value="1"/>
</dbReference>
<keyword evidence="3 8" id="KW-0808">Transferase</keyword>
<dbReference type="HAMAP" id="MF_02220">
    <property type="entry name" value="XylB"/>
    <property type="match status" value="1"/>
</dbReference>
<dbReference type="InterPro" id="IPR000577">
    <property type="entry name" value="Carb_kinase_FGGY"/>
</dbReference>